<dbReference type="AlphaFoldDB" id="A0AAD9GL24"/>
<dbReference type="Pfam" id="PF18590">
    <property type="entry name" value="IMP2_N"/>
    <property type="match status" value="1"/>
</dbReference>
<feature type="region of interest" description="Disordered" evidence="1">
    <location>
        <begin position="45"/>
        <end position="88"/>
    </location>
</feature>
<gene>
    <name evidence="3" type="ORF">X943_003493</name>
</gene>
<protein>
    <recommendedName>
        <fullName evidence="2">Immune mapped protein 2 N-terminal domain-containing protein</fullName>
    </recommendedName>
</protein>
<comment type="caution">
    <text evidence="3">The sequence shown here is derived from an EMBL/GenBank/DDBJ whole genome shotgun (WGS) entry which is preliminary data.</text>
</comment>
<keyword evidence="4" id="KW-1185">Reference proteome</keyword>
<feature type="compositionally biased region" description="Acidic residues" evidence="1">
    <location>
        <begin position="50"/>
        <end position="64"/>
    </location>
</feature>
<dbReference type="InterPro" id="IPR040955">
    <property type="entry name" value="IMP2_N"/>
</dbReference>
<sequence>MGFLGNICGGCCSGDTVDRDDSPPSHIIQAKEVKVAEAELPDVEPINLVVDDETVEDEANEAPADDVATPSNKSPLKKRPLKEPKNKAGRKKIMLTGAAAAVPPCSKEECEGDIPKVTSSKVSVAGGAYLVYSLEQNGSLNIIFTKKAISNLQGVLAYIKPATEFAPYHYTDDDGCKIVATNLQTTMQSQYSRDRRLFYEAWSQFMKLASPANGTMYLLEASGLSPPPKVHILLYKDGMFNKAEPLKAIELKDYAMVGILPHSVDHSSVTDNMAERGQFSQTCEEYGAVLML</sequence>
<feature type="domain" description="Immune mapped protein 2 N-terminal" evidence="2">
    <location>
        <begin position="127"/>
        <end position="219"/>
    </location>
</feature>
<proteinExistence type="predicted"/>
<evidence type="ECO:0000313" key="4">
    <source>
        <dbReference type="Proteomes" id="UP001195914"/>
    </source>
</evidence>
<dbReference type="Proteomes" id="UP001195914">
    <property type="component" value="Unassembled WGS sequence"/>
</dbReference>
<dbReference type="EMBL" id="JAHBMH010000003">
    <property type="protein sequence ID" value="KAK1940369.1"/>
    <property type="molecule type" value="Genomic_DNA"/>
</dbReference>
<reference evidence="3" key="1">
    <citation type="journal article" date="2014" name="Nucleic Acids Res.">
        <title>The evolutionary dynamics of variant antigen genes in Babesia reveal a history of genomic innovation underlying host-parasite interaction.</title>
        <authorList>
            <person name="Jackson A.P."/>
            <person name="Otto T.D."/>
            <person name="Darby A."/>
            <person name="Ramaprasad A."/>
            <person name="Xia D."/>
            <person name="Echaide I.E."/>
            <person name="Farber M."/>
            <person name="Gahlot S."/>
            <person name="Gamble J."/>
            <person name="Gupta D."/>
            <person name="Gupta Y."/>
            <person name="Jackson L."/>
            <person name="Malandrin L."/>
            <person name="Malas T.B."/>
            <person name="Moussa E."/>
            <person name="Nair M."/>
            <person name="Reid A.J."/>
            <person name="Sanders M."/>
            <person name="Sharma J."/>
            <person name="Tracey A."/>
            <person name="Quail M.A."/>
            <person name="Weir W."/>
            <person name="Wastling J.M."/>
            <person name="Hall N."/>
            <person name="Willadsen P."/>
            <person name="Lingelbach K."/>
            <person name="Shiels B."/>
            <person name="Tait A."/>
            <person name="Berriman M."/>
            <person name="Allred D.R."/>
            <person name="Pain A."/>
        </authorList>
    </citation>
    <scope>NUCLEOTIDE SEQUENCE</scope>
    <source>
        <strain evidence="3">1802A</strain>
    </source>
</reference>
<evidence type="ECO:0000259" key="2">
    <source>
        <dbReference type="Pfam" id="PF18590"/>
    </source>
</evidence>
<name>A0AAD9GL24_BABDI</name>
<organism evidence="3 4">
    <name type="scientific">Babesia divergens</name>
    <dbReference type="NCBI Taxonomy" id="32595"/>
    <lineage>
        <taxon>Eukaryota</taxon>
        <taxon>Sar</taxon>
        <taxon>Alveolata</taxon>
        <taxon>Apicomplexa</taxon>
        <taxon>Aconoidasida</taxon>
        <taxon>Piroplasmida</taxon>
        <taxon>Babesiidae</taxon>
        <taxon>Babesia</taxon>
    </lineage>
</organism>
<accession>A0AAD9GL24</accession>
<evidence type="ECO:0000313" key="3">
    <source>
        <dbReference type="EMBL" id="KAK1940369.1"/>
    </source>
</evidence>
<evidence type="ECO:0000256" key="1">
    <source>
        <dbReference type="SAM" id="MobiDB-lite"/>
    </source>
</evidence>
<reference evidence="3" key="2">
    <citation type="submission" date="2021-05" db="EMBL/GenBank/DDBJ databases">
        <authorList>
            <person name="Pain A."/>
        </authorList>
    </citation>
    <scope>NUCLEOTIDE SEQUENCE</scope>
    <source>
        <strain evidence="3">1802A</strain>
    </source>
</reference>